<dbReference type="Gene3D" id="1.25.40.10">
    <property type="entry name" value="Tetratricopeptide repeat domain"/>
    <property type="match status" value="1"/>
</dbReference>
<sequence precursor="true">MRNMAMIILMLLAAVVMCGCSSNRSGRAREVVNPEEKNFYRLADLDVVDPQEIDLVENMATLRTQYYEALRELNKYYSLKGNYIKTQWSLKEIEDFNQASQYTYISPAQIVDVTPGAQRSIAAATELFYEAARIHDRATQYVVVKDKDGLRRALAKYNQIIANYPESDMIDDAAYEAGTIYEEFKEYDIALFYFEKALEWNPQIEYPARFHIAYLLDRKFGMKNEALPYYQQAVDLESSYRQNYEFALERIEVLTYDQRRRGAERDLK</sequence>
<protein>
    <submittedName>
        <fullName evidence="3">Outer membrane assembly lipoprotein YfiO</fullName>
    </submittedName>
</protein>
<gene>
    <name evidence="3" type="ORF">SMSP2_00374</name>
</gene>
<evidence type="ECO:0000256" key="1">
    <source>
        <dbReference type="PROSITE-ProRule" id="PRU00339"/>
    </source>
</evidence>
<dbReference type="Pfam" id="PF13181">
    <property type="entry name" value="TPR_8"/>
    <property type="match status" value="1"/>
</dbReference>
<keyword evidence="3" id="KW-0449">Lipoprotein</keyword>
<keyword evidence="4" id="KW-1185">Reference proteome</keyword>
<dbReference type="InterPro" id="IPR011990">
    <property type="entry name" value="TPR-like_helical_dom_sf"/>
</dbReference>
<accession>A0A1Q2MCL0</accession>
<feature type="chain" id="PRO_5013179427" evidence="2">
    <location>
        <begin position="19"/>
        <end position="268"/>
    </location>
</feature>
<dbReference type="RefSeq" id="WP_146682331.1">
    <property type="nucleotide sequence ID" value="NZ_CP019646.1"/>
</dbReference>
<organism evidence="3 4">
    <name type="scientific">Limihaloglobus sulfuriphilus</name>
    <dbReference type="NCBI Taxonomy" id="1851148"/>
    <lineage>
        <taxon>Bacteria</taxon>
        <taxon>Pseudomonadati</taxon>
        <taxon>Planctomycetota</taxon>
        <taxon>Phycisphaerae</taxon>
        <taxon>Sedimentisphaerales</taxon>
        <taxon>Sedimentisphaeraceae</taxon>
        <taxon>Limihaloglobus</taxon>
    </lineage>
</organism>
<proteinExistence type="predicted"/>
<feature type="repeat" description="TPR" evidence="1">
    <location>
        <begin position="171"/>
        <end position="204"/>
    </location>
</feature>
<keyword evidence="1" id="KW-0802">TPR repeat</keyword>
<dbReference type="OrthoDB" id="281176at2"/>
<evidence type="ECO:0000313" key="4">
    <source>
        <dbReference type="Proteomes" id="UP000188181"/>
    </source>
</evidence>
<dbReference type="AlphaFoldDB" id="A0A1Q2MCL0"/>
<reference evidence="4" key="1">
    <citation type="submission" date="2017-02" db="EMBL/GenBank/DDBJ databases">
        <title>Comparative genomics and description of representatives of a novel lineage of planctomycetes thriving in anoxic sediments.</title>
        <authorList>
            <person name="Spring S."/>
            <person name="Bunk B."/>
            <person name="Sproer C."/>
        </authorList>
    </citation>
    <scope>NUCLEOTIDE SEQUENCE [LARGE SCALE GENOMIC DNA]</scope>
    <source>
        <strain evidence="4">SM-Chi-D1</strain>
    </source>
</reference>
<dbReference type="KEGG" id="pbas:SMSP2_00374"/>
<dbReference type="STRING" id="1851148.SMSP2_00374"/>
<dbReference type="Proteomes" id="UP000188181">
    <property type="component" value="Chromosome"/>
</dbReference>
<dbReference type="EMBL" id="CP019646">
    <property type="protein sequence ID" value="AQQ70037.1"/>
    <property type="molecule type" value="Genomic_DNA"/>
</dbReference>
<evidence type="ECO:0000256" key="2">
    <source>
        <dbReference type="SAM" id="SignalP"/>
    </source>
</evidence>
<name>A0A1Q2MCL0_9BACT</name>
<dbReference type="PROSITE" id="PS50005">
    <property type="entry name" value="TPR"/>
    <property type="match status" value="1"/>
</dbReference>
<keyword evidence="2" id="KW-0732">Signal</keyword>
<dbReference type="PROSITE" id="PS51257">
    <property type="entry name" value="PROKAR_LIPOPROTEIN"/>
    <property type="match status" value="1"/>
</dbReference>
<dbReference type="InterPro" id="IPR019734">
    <property type="entry name" value="TPR_rpt"/>
</dbReference>
<evidence type="ECO:0000313" key="3">
    <source>
        <dbReference type="EMBL" id="AQQ70037.1"/>
    </source>
</evidence>
<feature type="signal peptide" evidence="2">
    <location>
        <begin position="1"/>
        <end position="18"/>
    </location>
</feature>
<dbReference type="SUPFAM" id="SSF48452">
    <property type="entry name" value="TPR-like"/>
    <property type="match status" value="1"/>
</dbReference>